<dbReference type="AlphaFoldDB" id="A0A4Y6PS86"/>
<sequence length="460" mass="48556">MNWNVNTKFIALSLATMLAGSLGAAACGDDAGNNETTNNGGSNNGQGLDHPNVDCSEVDSGTLCNITGGITEDLTLANDGTIYQLQGPVFVGDDAEETVLTIEPGVTVFADPATSETTFLTIRRNSKIMAEGTKDAPIVFTPAADEGTRQRGMWGGMIINGNAPLNTGAEAEGEGNTGKYGGDDPNDSSGTLKYVRVEFAGDLITDEDELNGIAFQGVGRGTVIDYVQVHMNSDDGVEFFGGTAEAKHLVLTGIGDDSIDWTDGWQGKIQYAVVQQFDDKADRGIESDNLKADNDASPRSHPVISNVTLLGGAEGDTGMVLRRGVAGNYYNMIVANFADACIDIDDIATFENAWDADAGDFSGELTMVNSIVNGCNKTFDEDDEEDAEATEPFTVQEWFEGQNGNQATDPMLDGWVPQSGSPALTDSVQPDGDSFFEDAGFIGAVGEDDWTAGWTITSDS</sequence>
<evidence type="ECO:0008006" key="5">
    <source>
        <dbReference type="Google" id="ProtNLM"/>
    </source>
</evidence>
<keyword evidence="4" id="KW-1185">Reference proteome</keyword>
<evidence type="ECO:0000313" key="3">
    <source>
        <dbReference type="EMBL" id="QDG51196.1"/>
    </source>
</evidence>
<evidence type="ECO:0000256" key="1">
    <source>
        <dbReference type="SAM" id="MobiDB-lite"/>
    </source>
</evidence>
<accession>A0A4Y6PS86</accession>
<evidence type="ECO:0000256" key="2">
    <source>
        <dbReference type="SAM" id="SignalP"/>
    </source>
</evidence>
<dbReference type="RefSeq" id="WP_141197681.1">
    <property type="nucleotide sequence ID" value="NZ_CP041186.1"/>
</dbReference>
<feature type="chain" id="PRO_5030106347" description="T9SS C-terminal target domain-containing protein" evidence="2">
    <location>
        <begin position="27"/>
        <end position="460"/>
    </location>
</feature>
<reference evidence="3 4" key="1">
    <citation type="submission" date="2019-06" db="EMBL/GenBank/DDBJ databases">
        <title>Persicimonas caeni gen. nov., sp. nov., a predatory bacterium isolated from solar saltern.</title>
        <authorList>
            <person name="Wang S."/>
        </authorList>
    </citation>
    <scope>NUCLEOTIDE SEQUENCE [LARGE SCALE GENOMIC DNA]</scope>
    <source>
        <strain evidence="3 4">YN101</strain>
    </source>
</reference>
<dbReference type="Proteomes" id="UP000315995">
    <property type="component" value="Chromosome"/>
</dbReference>
<accession>A0A5B8Y573</accession>
<dbReference type="PANTHER" id="PTHR41339">
    <property type="entry name" value="LIPL48"/>
    <property type="match status" value="1"/>
</dbReference>
<gene>
    <name evidence="3" type="ORF">FIV42_10730</name>
</gene>
<dbReference type="EMBL" id="CP041186">
    <property type="protein sequence ID" value="QDG51196.1"/>
    <property type="molecule type" value="Genomic_DNA"/>
</dbReference>
<proteinExistence type="predicted"/>
<evidence type="ECO:0000313" key="4">
    <source>
        <dbReference type="Proteomes" id="UP000315995"/>
    </source>
</evidence>
<dbReference type="PANTHER" id="PTHR41339:SF1">
    <property type="entry name" value="SECRETED PROTEIN"/>
    <property type="match status" value="1"/>
</dbReference>
<dbReference type="OrthoDB" id="237393at2"/>
<keyword evidence="2" id="KW-0732">Signal</keyword>
<organism evidence="3 4">
    <name type="scientific">Persicimonas caeni</name>
    <dbReference type="NCBI Taxonomy" id="2292766"/>
    <lineage>
        <taxon>Bacteria</taxon>
        <taxon>Deltaproteobacteria</taxon>
        <taxon>Bradymonadales</taxon>
        <taxon>Bradymonadaceae</taxon>
        <taxon>Persicimonas</taxon>
    </lineage>
</organism>
<protein>
    <recommendedName>
        <fullName evidence="5">T9SS C-terminal target domain-containing protein</fullName>
    </recommendedName>
</protein>
<name>A0A4Y6PS86_PERCE</name>
<feature type="region of interest" description="Disordered" evidence="1">
    <location>
        <begin position="165"/>
        <end position="187"/>
    </location>
</feature>
<feature type="signal peptide" evidence="2">
    <location>
        <begin position="1"/>
        <end position="26"/>
    </location>
</feature>